<keyword evidence="7" id="KW-0408">Iron</keyword>
<dbReference type="PANTHER" id="PTHR35457">
    <property type="entry name" value="HEME A SYNTHASE"/>
    <property type="match status" value="1"/>
</dbReference>
<evidence type="ECO:0000256" key="7">
    <source>
        <dbReference type="ARBA" id="ARBA00023004"/>
    </source>
</evidence>
<keyword evidence="14" id="KW-1185">Reference proteome</keyword>
<evidence type="ECO:0000256" key="8">
    <source>
        <dbReference type="ARBA" id="ARBA00023133"/>
    </source>
</evidence>
<dbReference type="AlphaFoldDB" id="A0A249LF69"/>
<evidence type="ECO:0000256" key="3">
    <source>
        <dbReference type="ARBA" id="ARBA00022692"/>
    </source>
</evidence>
<feature type="transmembrane region" description="Helical" evidence="12">
    <location>
        <begin position="261"/>
        <end position="281"/>
    </location>
</feature>
<dbReference type="GO" id="GO:0016491">
    <property type="term" value="F:oxidoreductase activity"/>
    <property type="evidence" value="ECO:0007669"/>
    <property type="project" value="UniProtKB-KW"/>
</dbReference>
<dbReference type="GO" id="GO:0006784">
    <property type="term" value="P:heme A biosynthetic process"/>
    <property type="evidence" value="ECO:0007669"/>
    <property type="project" value="InterPro"/>
</dbReference>
<dbReference type="PANTHER" id="PTHR35457:SF1">
    <property type="entry name" value="HEME A SYNTHASE"/>
    <property type="match status" value="1"/>
</dbReference>
<reference evidence="13 14" key="1">
    <citation type="submission" date="2016-07" db="EMBL/GenBank/DDBJ databases">
        <title>High microdiversification within the ubiquitous acI lineage of Actinobacteria.</title>
        <authorList>
            <person name="Neuenschwander S.M."/>
            <person name="Salcher M."/>
            <person name="Ghai R."/>
            <person name="Pernthaler J."/>
        </authorList>
    </citation>
    <scope>NUCLEOTIDE SEQUENCE [LARGE SCALE GENOMIC DNA]</scope>
    <source>
        <strain evidence="13">MMS-VB-114</strain>
    </source>
</reference>
<dbReference type="Proteomes" id="UP000217221">
    <property type="component" value="Chromosome"/>
</dbReference>
<feature type="transmembrane region" description="Helical" evidence="12">
    <location>
        <begin position="12"/>
        <end position="32"/>
    </location>
</feature>
<evidence type="ECO:0000256" key="9">
    <source>
        <dbReference type="ARBA" id="ARBA00023136"/>
    </source>
</evidence>
<keyword evidence="2" id="KW-1003">Cell membrane</keyword>
<feature type="transmembrane region" description="Helical" evidence="12">
    <location>
        <begin position="203"/>
        <end position="225"/>
    </location>
</feature>
<keyword evidence="5 12" id="KW-1133">Transmembrane helix</keyword>
<evidence type="ECO:0000256" key="5">
    <source>
        <dbReference type="ARBA" id="ARBA00022989"/>
    </source>
</evidence>
<evidence type="ECO:0000313" key="13">
    <source>
        <dbReference type="EMBL" id="ASY27770.1"/>
    </source>
</evidence>
<proteinExistence type="predicted"/>
<keyword evidence="4" id="KW-0479">Metal-binding</keyword>
<dbReference type="GO" id="GO:0016020">
    <property type="term" value="C:membrane"/>
    <property type="evidence" value="ECO:0007669"/>
    <property type="project" value="UniProtKB-SubCell"/>
</dbReference>
<evidence type="ECO:0000256" key="1">
    <source>
        <dbReference type="ARBA" id="ARBA00004141"/>
    </source>
</evidence>
<evidence type="ECO:0000256" key="2">
    <source>
        <dbReference type="ARBA" id="ARBA00022475"/>
    </source>
</evidence>
<protein>
    <submittedName>
        <fullName evidence="13">Cytochrome c oxidase assembly protein subunit 15</fullName>
    </submittedName>
</protein>
<dbReference type="GO" id="GO:0046872">
    <property type="term" value="F:metal ion binding"/>
    <property type="evidence" value="ECO:0007669"/>
    <property type="project" value="UniProtKB-KW"/>
</dbReference>
<feature type="transmembrane region" description="Helical" evidence="12">
    <location>
        <begin position="123"/>
        <end position="143"/>
    </location>
</feature>
<evidence type="ECO:0000256" key="6">
    <source>
        <dbReference type="ARBA" id="ARBA00023002"/>
    </source>
</evidence>
<comment type="subcellular location">
    <subcellularLocation>
        <location evidence="1">Membrane</location>
        <topology evidence="1">Multi-pass membrane protein</topology>
    </subcellularLocation>
</comment>
<evidence type="ECO:0000256" key="4">
    <source>
        <dbReference type="ARBA" id="ARBA00022723"/>
    </source>
</evidence>
<keyword evidence="3 12" id="KW-0812">Transmembrane</keyword>
<dbReference type="KEGG" id="plim:PHILAsVB114_03815"/>
<feature type="transmembrane region" description="Helical" evidence="12">
    <location>
        <begin position="70"/>
        <end position="89"/>
    </location>
</feature>
<accession>A0A249LF69</accession>
<evidence type="ECO:0000256" key="12">
    <source>
        <dbReference type="SAM" id="Phobius"/>
    </source>
</evidence>
<dbReference type="EMBL" id="CP016782">
    <property type="protein sequence ID" value="ASY27770.1"/>
    <property type="molecule type" value="Genomic_DNA"/>
</dbReference>
<dbReference type="RefSeq" id="WP_095698067.1">
    <property type="nucleotide sequence ID" value="NZ_CP016782.1"/>
</dbReference>
<sequence>MSEFARKWLVAILRILLVFQVGIVLTGGIVRLTGSGLGCPTWPECVEGSYTPVEDQFEGFRAWIEFGNRLLTFALVLACILSILAVLLSKQKELRLLVLGQFAGIFGQAVLGGITVLTDLHPLPVAGHFILSIILIAGAQSLLTKAKTPYERITLGKNTLHALGRGHVVLTFLVIVVGTLVTGSGPHAGDAAAPRFDFDFRTVAWLHADLVIALLGLSLAYFIFTATPSHTKRLLKFFFLAALIQGAIGYIQYFLDLPELIVAMHMLGSTLVWISAWKVWLSVSRQPKESELNR</sequence>
<keyword evidence="6" id="KW-0560">Oxidoreductase</keyword>
<comment type="pathway">
    <text evidence="11">Porphyrin-containing compound metabolism.</text>
</comment>
<keyword evidence="10" id="KW-1015">Disulfide bond</keyword>
<keyword evidence="9 12" id="KW-0472">Membrane</keyword>
<evidence type="ECO:0000256" key="11">
    <source>
        <dbReference type="ARBA" id="ARBA00023444"/>
    </source>
</evidence>
<keyword evidence="8" id="KW-0350">Heme biosynthesis</keyword>
<dbReference type="InterPro" id="IPR003780">
    <property type="entry name" value="COX15/CtaA_fam"/>
</dbReference>
<dbReference type="InterPro" id="IPR050450">
    <property type="entry name" value="COX15/CtaA_HemeA_synthase"/>
</dbReference>
<name>A0A249LF69_9ACTN</name>
<feature type="transmembrane region" description="Helical" evidence="12">
    <location>
        <begin position="237"/>
        <end position="255"/>
    </location>
</feature>
<organism evidence="13 14">
    <name type="scientific">Candidatus Planktophila limnetica</name>
    <dbReference type="NCBI Taxonomy" id="573600"/>
    <lineage>
        <taxon>Bacteria</taxon>
        <taxon>Bacillati</taxon>
        <taxon>Actinomycetota</taxon>
        <taxon>Actinomycetes</taxon>
        <taxon>Candidatus Nanopelagicales</taxon>
        <taxon>Candidatus Nanopelagicaceae</taxon>
        <taxon>Candidatus Planktophila</taxon>
    </lineage>
</organism>
<dbReference type="Pfam" id="PF02628">
    <property type="entry name" value="COX15-CtaA"/>
    <property type="match status" value="1"/>
</dbReference>
<dbReference type="OrthoDB" id="5241540at2"/>
<evidence type="ECO:0000256" key="10">
    <source>
        <dbReference type="ARBA" id="ARBA00023157"/>
    </source>
</evidence>
<evidence type="ECO:0000313" key="14">
    <source>
        <dbReference type="Proteomes" id="UP000217221"/>
    </source>
</evidence>
<feature type="transmembrane region" description="Helical" evidence="12">
    <location>
        <begin position="163"/>
        <end position="183"/>
    </location>
</feature>
<feature type="transmembrane region" description="Helical" evidence="12">
    <location>
        <begin position="96"/>
        <end position="117"/>
    </location>
</feature>
<gene>
    <name evidence="13" type="ORF">PHILAsVB114_03815</name>
</gene>